<feature type="transmembrane region" description="Helical" evidence="7">
    <location>
        <begin position="36"/>
        <end position="54"/>
    </location>
</feature>
<evidence type="ECO:0000256" key="4">
    <source>
        <dbReference type="ARBA" id="ARBA00022692"/>
    </source>
</evidence>
<dbReference type="RefSeq" id="WP_186901155.1">
    <property type="nucleotide sequence ID" value="NZ_JACOOT010000014.1"/>
</dbReference>
<evidence type="ECO:0000256" key="6">
    <source>
        <dbReference type="ARBA" id="ARBA00023136"/>
    </source>
</evidence>
<evidence type="ECO:0000256" key="1">
    <source>
        <dbReference type="ARBA" id="ARBA00004141"/>
    </source>
</evidence>
<dbReference type="GO" id="GO:0016020">
    <property type="term" value="C:membrane"/>
    <property type="evidence" value="ECO:0007669"/>
    <property type="project" value="UniProtKB-SubCell"/>
</dbReference>
<gene>
    <name evidence="8" type="ORF">H8S54_06840</name>
</gene>
<name>A0A8I0AHL4_9FIRM</name>
<organism evidence="8 9">
    <name type="scientific">Blautia segnis</name>
    <dbReference type="NCBI Taxonomy" id="2763030"/>
    <lineage>
        <taxon>Bacteria</taxon>
        <taxon>Bacillati</taxon>
        <taxon>Bacillota</taxon>
        <taxon>Clostridia</taxon>
        <taxon>Lachnospirales</taxon>
        <taxon>Lachnospiraceae</taxon>
        <taxon>Blautia</taxon>
    </lineage>
</organism>
<protein>
    <submittedName>
        <fullName evidence="8">AEC family transporter</fullName>
    </submittedName>
</protein>
<feature type="transmembrane region" description="Helical" evidence="7">
    <location>
        <begin position="60"/>
        <end position="81"/>
    </location>
</feature>
<feature type="transmembrane region" description="Helical" evidence="7">
    <location>
        <begin position="199"/>
        <end position="218"/>
    </location>
</feature>
<keyword evidence="4 7" id="KW-0812">Transmembrane</keyword>
<keyword evidence="5 7" id="KW-1133">Transmembrane helix</keyword>
<comment type="subcellular location">
    <subcellularLocation>
        <location evidence="1">Membrane</location>
        <topology evidence="1">Multi-pass membrane protein</topology>
    </subcellularLocation>
</comment>
<keyword evidence="2" id="KW-0813">Transport</keyword>
<dbReference type="PANTHER" id="PTHR36838:SF3">
    <property type="entry name" value="TRANSPORTER AUXIN EFFLUX CARRIER EC FAMILY"/>
    <property type="match status" value="1"/>
</dbReference>
<dbReference type="PROSITE" id="PS51257">
    <property type="entry name" value="PROKAR_LIPOPROTEIN"/>
    <property type="match status" value="1"/>
</dbReference>
<dbReference type="GO" id="GO:0055085">
    <property type="term" value="P:transmembrane transport"/>
    <property type="evidence" value="ECO:0007669"/>
    <property type="project" value="InterPro"/>
</dbReference>
<evidence type="ECO:0000256" key="7">
    <source>
        <dbReference type="SAM" id="Phobius"/>
    </source>
</evidence>
<keyword evidence="6 7" id="KW-0472">Membrane</keyword>
<accession>A0A8I0AHL4</accession>
<dbReference type="AlphaFoldDB" id="A0A8I0AHL4"/>
<feature type="transmembrane region" description="Helical" evidence="7">
    <location>
        <begin position="291"/>
        <end position="309"/>
    </location>
</feature>
<dbReference type="EMBL" id="JACOOT010000014">
    <property type="protein sequence ID" value="MBC5650835.1"/>
    <property type="molecule type" value="Genomic_DNA"/>
</dbReference>
<proteinExistence type="predicted"/>
<dbReference type="Proteomes" id="UP000652847">
    <property type="component" value="Unassembled WGS sequence"/>
</dbReference>
<feature type="transmembrane region" description="Helical" evidence="7">
    <location>
        <begin position="164"/>
        <end position="184"/>
    </location>
</feature>
<feature type="transmembrane region" description="Helical" evidence="7">
    <location>
        <begin position="93"/>
        <end position="111"/>
    </location>
</feature>
<reference evidence="8 9" key="1">
    <citation type="submission" date="2020-08" db="EMBL/GenBank/DDBJ databases">
        <title>Genome public.</title>
        <authorList>
            <person name="Liu C."/>
            <person name="Sun Q."/>
        </authorList>
    </citation>
    <scope>NUCLEOTIDE SEQUENCE [LARGE SCALE GENOMIC DNA]</scope>
    <source>
        <strain evidence="8 9">BX17</strain>
    </source>
</reference>
<feature type="transmembrane region" description="Helical" evidence="7">
    <location>
        <begin position="6"/>
        <end position="24"/>
    </location>
</feature>
<keyword evidence="3" id="KW-1003">Cell membrane</keyword>
<feature type="transmembrane region" description="Helical" evidence="7">
    <location>
        <begin position="123"/>
        <end position="143"/>
    </location>
</feature>
<dbReference type="PANTHER" id="PTHR36838">
    <property type="entry name" value="AUXIN EFFLUX CARRIER FAMILY PROTEIN"/>
    <property type="match status" value="1"/>
</dbReference>
<evidence type="ECO:0000256" key="5">
    <source>
        <dbReference type="ARBA" id="ARBA00022989"/>
    </source>
</evidence>
<evidence type="ECO:0000313" key="8">
    <source>
        <dbReference type="EMBL" id="MBC5650835.1"/>
    </source>
</evidence>
<feature type="transmembrane region" description="Helical" evidence="7">
    <location>
        <begin position="230"/>
        <end position="252"/>
    </location>
</feature>
<evidence type="ECO:0000256" key="3">
    <source>
        <dbReference type="ARBA" id="ARBA00022475"/>
    </source>
</evidence>
<evidence type="ECO:0000256" key="2">
    <source>
        <dbReference type="ARBA" id="ARBA00022448"/>
    </source>
</evidence>
<keyword evidence="9" id="KW-1185">Reference proteome</keyword>
<dbReference type="Pfam" id="PF03547">
    <property type="entry name" value="Mem_trans"/>
    <property type="match status" value="1"/>
</dbReference>
<comment type="caution">
    <text evidence="8">The sequence shown here is derived from an EMBL/GenBank/DDBJ whole genome shotgun (WGS) entry which is preliminary data.</text>
</comment>
<sequence>MKVLEIVLPVLVMILLGMACRKWKLLNQNGIDNMKVLVTQIMLPVAIFHALATSDYNKETGILVGIMFVMLVISFSLGFAMRPLMPEQRYRKYLPFMVSVYEGGSMAYPLYTSLCGAENLSQIAVLDIAGLLFGFSVYMGMLGQVENGDKIDVKKLFASAIRTPAFIASVLGILAGLSGVVLKILEGPFAGTYTSVENILTTSVTSIILVVVGYSIELDKRLLSPCIRTIVLRVILQAVMIAGVLLAIHYIVGDHLLLDLAVISYMSSPATFSMQTFLKSEDGSAYVSTTNSLYCLVSILVYVVMAVVVY</sequence>
<dbReference type="InterPro" id="IPR004776">
    <property type="entry name" value="Mem_transp_PIN-like"/>
</dbReference>
<evidence type="ECO:0000313" key="9">
    <source>
        <dbReference type="Proteomes" id="UP000652847"/>
    </source>
</evidence>